<dbReference type="OrthoDB" id="9816402at2"/>
<dbReference type="GO" id="GO:0051539">
    <property type="term" value="F:4 iron, 4 sulfur cluster binding"/>
    <property type="evidence" value="ECO:0007669"/>
    <property type="project" value="UniProtKB-KW"/>
</dbReference>
<dbReference type="CDD" id="cd02791">
    <property type="entry name" value="MopB_CT_Nitrate-R-NapA-like"/>
    <property type="match status" value="1"/>
</dbReference>
<evidence type="ECO:0000256" key="2">
    <source>
        <dbReference type="ARBA" id="ARBA00001966"/>
    </source>
</evidence>
<evidence type="ECO:0000256" key="7">
    <source>
        <dbReference type="ARBA" id="ARBA00023002"/>
    </source>
</evidence>
<keyword evidence="10" id="KW-0534">Nitrate assimilation</keyword>
<dbReference type="Pfam" id="PF04324">
    <property type="entry name" value="Fer2_BFD"/>
    <property type="match status" value="1"/>
</dbReference>
<feature type="domain" description="4Fe-4S Mo/W bis-MGD-type" evidence="11">
    <location>
        <begin position="14"/>
        <end position="69"/>
    </location>
</feature>
<dbReference type="GO" id="GO:0043546">
    <property type="term" value="F:molybdopterin cofactor binding"/>
    <property type="evidence" value="ECO:0007669"/>
    <property type="project" value="InterPro"/>
</dbReference>
<dbReference type="InterPro" id="IPR041854">
    <property type="entry name" value="BFD-like_2Fe2S-bd_dom_sf"/>
</dbReference>
<dbReference type="GO" id="GO:0016491">
    <property type="term" value="F:oxidoreductase activity"/>
    <property type="evidence" value="ECO:0007669"/>
    <property type="project" value="UniProtKB-KW"/>
</dbReference>
<dbReference type="InterPro" id="IPR027467">
    <property type="entry name" value="MopterinOxRdtase_cofactor_BS"/>
</dbReference>
<dbReference type="InterPro" id="IPR009010">
    <property type="entry name" value="Asp_de-COase-like_dom_sf"/>
</dbReference>
<dbReference type="InterPro" id="IPR007419">
    <property type="entry name" value="BFD-like_2Fe2S-bd_dom"/>
</dbReference>
<dbReference type="GO" id="GO:0016020">
    <property type="term" value="C:membrane"/>
    <property type="evidence" value="ECO:0007669"/>
    <property type="project" value="TreeGrafter"/>
</dbReference>
<keyword evidence="5" id="KW-0500">Molybdenum</keyword>
<evidence type="ECO:0000256" key="9">
    <source>
        <dbReference type="ARBA" id="ARBA00023014"/>
    </source>
</evidence>
<dbReference type="InterPro" id="IPR006963">
    <property type="entry name" value="Mopterin_OxRdtase_4Fe-4S_dom"/>
</dbReference>
<dbReference type="Gene3D" id="2.20.25.90">
    <property type="entry name" value="ADC-like domains"/>
    <property type="match status" value="1"/>
</dbReference>
<dbReference type="Gene3D" id="3.40.228.10">
    <property type="entry name" value="Dimethylsulfoxide Reductase, domain 2"/>
    <property type="match status" value="1"/>
</dbReference>
<dbReference type="Gene3D" id="2.40.40.20">
    <property type="match status" value="1"/>
</dbReference>
<evidence type="ECO:0000256" key="8">
    <source>
        <dbReference type="ARBA" id="ARBA00023004"/>
    </source>
</evidence>
<reference evidence="13" key="1">
    <citation type="submission" date="2016-09" db="EMBL/GenBank/DDBJ databases">
        <authorList>
            <person name="Varghese N."/>
            <person name="Submissions S."/>
        </authorList>
    </citation>
    <scope>NUCLEOTIDE SEQUENCE [LARGE SCALE GENOMIC DNA]</scope>
    <source>
        <strain evidence="13">ANC 3699</strain>
    </source>
</reference>
<keyword evidence="7" id="KW-0560">Oxidoreductase</keyword>
<evidence type="ECO:0000256" key="4">
    <source>
        <dbReference type="ARBA" id="ARBA00022485"/>
    </source>
</evidence>
<dbReference type="Pfam" id="PF01568">
    <property type="entry name" value="Molydop_binding"/>
    <property type="match status" value="1"/>
</dbReference>
<dbReference type="Proteomes" id="UP000242317">
    <property type="component" value="Unassembled WGS sequence"/>
</dbReference>
<dbReference type="InterPro" id="IPR050123">
    <property type="entry name" value="Prok_molybdopt-oxidoreductase"/>
</dbReference>
<dbReference type="GO" id="GO:0045333">
    <property type="term" value="P:cellular respiration"/>
    <property type="evidence" value="ECO:0007669"/>
    <property type="project" value="UniProtKB-ARBA"/>
</dbReference>
<evidence type="ECO:0000256" key="6">
    <source>
        <dbReference type="ARBA" id="ARBA00022723"/>
    </source>
</evidence>
<evidence type="ECO:0000256" key="1">
    <source>
        <dbReference type="ARBA" id="ARBA00001942"/>
    </source>
</evidence>
<keyword evidence="8" id="KW-0408">Iron</keyword>
<evidence type="ECO:0000256" key="10">
    <source>
        <dbReference type="ARBA" id="ARBA00023063"/>
    </source>
</evidence>
<gene>
    <name evidence="12" type="ORF">SAMN05421749_104240</name>
</gene>
<organism evidence="12 13">
    <name type="scientific">Acinetobacter marinus</name>
    <dbReference type="NCBI Taxonomy" id="281375"/>
    <lineage>
        <taxon>Bacteria</taxon>
        <taxon>Pseudomonadati</taxon>
        <taxon>Pseudomonadota</taxon>
        <taxon>Gammaproteobacteria</taxon>
        <taxon>Moraxellales</taxon>
        <taxon>Moraxellaceae</taxon>
        <taxon>Acinetobacter</taxon>
    </lineage>
</organism>
<dbReference type="InterPro" id="IPR041957">
    <property type="entry name" value="CT_Nitrate-R-NapA-like"/>
</dbReference>
<comment type="similarity">
    <text evidence="3">Belongs to the prokaryotic molybdopterin-containing oxidoreductase family. NasA/NapA/NarB subfamily.</text>
</comment>
<dbReference type="SMART" id="SM00926">
    <property type="entry name" value="Molybdop_Fe4S4"/>
    <property type="match status" value="1"/>
</dbReference>
<dbReference type="Pfam" id="PF00384">
    <property type="entry name" value="Molybdopterin"/>
    <property type="match status" value="1"/>
</dbReference>
<accession>A0A1G6KYJ8</accession>
<dbReference type="RefSeq" id="WP_092619416.1">
    <property type="nucleotide sequence ID" value="NZ_FMYK01000004.1"/>
</dbReference>
<keyword evidence="9" id="KW-0411">Iron-sulfur</keyword>
<sequence length="935" mass="104062">MNQVAQLIPTISNNEVVHSTCPYCGVGCGVTAQQTAKGLQVVGDESHPANRGKLCIKGSHLADTVGMSHRLITPQLGRGAARKQTSWDQATDLIADKFRQCIDQYGRESVAFYVSGQLLTEDYYVVNKFVKGYLGTGNIDTNSRLCMSSAVAAHKRAFGEDIVAGNYQDFEQAELIVLVGSNTAWCHPILFQRIMAAKAENANLKVVVIDPRFTATCEQADLHLPILIGQDICLFNGLLQYLNEQGYADQAFIDAHTTQLDRALDVSQAEQDLDFVASETGIAIEKLLEFYQLFAKNKKVITLFSMGVNQSSQGTNKANSIINCHLLTGRVTGEGMGAFSMTGQPNAMGGREVGGLANMLASHLDIDNPTHQQLVQDFWQSPHIAQKVGLKAVDMFEAVEAGKIKAIWIMATNPVVSLPNSDQVKCALEKCEFVVVSDVCKDTDTTDFADVLLPAQAWGEKDGTVTNSERRISRQNAFLSVPETIKPDWWAVSQVAQKMGWQGFDFTSNYDIFLEHAKLSTVGNGFASERDSLPAFRYFNLQGLSDISQAEYHALKPIQWPVYADKQGTPRIYGDGIFSHADSKAKFISTPNIEPKNKPNAEYPLILNTGRVRDQWHTMSRTGLSANLSTHRSEPYCEIHPQDALKFGIKEFDLVEVRSEWGRCVVRAQFSTKVRRGQIFVPIHWNDQVASDARVGAVVNPVVDAISGEPEFKHTPVMIQPFYGRWQGVLYVRPEWMENAPCDKEKGCDTKQLDKEAFTWWVKIQTAQAIRYEIVDRTESLQVANKLLDLLPYDAENDEWLMYEDVHTDTLHIVVLREDRLMAAFYLAPREFLPDRDWLAGLFSRNRLSALHRRALLAGMPIGQANNEGALVCSCFKVGKNRIIDTIKTKNITDEKQVTACLKAGGNCGSCLPEIRGLIKQCQSERESELSNKAL</sequence>
<dbReference type="AlphaFoldDB" id="A0A1G6KYJ8"/>
<dbReference type="GO" id="GO:0042128">
    <property type="term" value="P:nitrate assimilation"/>
    <property type="evidence" value="ECO:0007669"/>
    <property type="project" value="UniProtKB-KW"/>
</dbReference>
<dbReference type="Gene3D" id="3.40.50.740">
    <property type="match status" value="1"/>
</dbReference>
<evidence type="ECO:0000256" key="5">
    <source>
        <dbReference type="ARBA" id="ARBA00022505"/>
    </source>
</evidence>
<evidence type="ECO:0000259" key="11">
    <source>
        <dbReference type="PROSITE" id="PS51669"/>
    </source>
</evidence>
<evidence type="ECO:0000313" key="13">
    <source>
        <dbReference type="Proteomes" id="UP000242317"/>
    </source>
</evidence>
<dbReference type="InterPro" id="IPR006657">
    <property type="entry name" value="MoPterin_dinucl-bd_dom"/>
</dbReference>
<dbReference type="CDD" id="cd02754">
    <property type="entry name" value="MopB_Nitrate-R-NapA-like"/>
    <property type="match status" value="1"/>
</dbReference>
<dbReference type="PROSITE" id="PS00932">
    <property type="entry name" value="MOLYBDOPTERIN_PROK_3"/>
    <property type="match status" value="1"/>
</dbReference>
<dbReference type="InterPro" id="IPR006655">
    <property type="entry name" value="Mopterin_OxRdtase_prok_CS"/>
</dbReference>
<comment type="cofactor">
    <cofactor evidence="2">
        <name>[4Fe-4S] cluster</name>
        <dbReference type="ChEBI" id="CHEBI:49883"/>
    </cofactor>
</comment>
<dbReference type="Pfam" id="PF04879">
    <property type="entry name" value="Molybdop_Fe4S4"/>
    <property type="match status" value="1"/>
</dbReference>
<evidence type="ECO:0000256" key="3">
    <source>
        <dbReference type="ARBA" id="ARBA00008747"/>
    </source>
</evidence>
<proteinExistence type="inferred from homology"/>
<dbReference type="PANTHER" id="PTHR43105">
    <property type="entry name" value="RESPIRATORY NITRATE REDUCTASE"/>
    <property type="match status" value="1"/>
</dbReference>
<keyword evidence="4" id="KW-0004">4Fe-4S</keyword>
<keyword evidence="13" id="KW-1185">Reference proteome</keyword>
<dbReference type="PROSITE" id="PS00551">
    <property type="entry name" value="MOLYBDOPTERIN_PROK_1"/>
    <property type="match status" value="1"/>
</dbReference>
<dbReference type="GO" id="GO:0046872">
    <property type="term" value="F:metal ion binding"/>
    <property type="evidence" value="ECO:0007669"/>
    <property type="project" value="UniProtKB-KW"/>
</dbReference>
<comment type="cofactor">
    <cofactor evidence="1">
        <name>Mo-bis(molybdopterin guanine dinucleotide)</name>
        <dbReference type="ChEBI" id="CHEBI:60539"/>
    </cofactor>
</comment>
<dbReference type="SUPFAM" id="SSF50692">
    <property type="entry name" value="ADC-like"/>
    <property type="match status" value="1"/>
</dbReference>
<name>A0A1G6KYJ8_9GAMM</name>
<dbReference type="PANTHER" id="PTHR43105:SF9">
    <property type="entry name" value="NADPH-FE(3+) OXIDOREDUCTASE SUBUNIT ALPHA"/>
    <property type="match status" value="1"/>
</dbReference>
<evidence type="ECO:0000313" key="12">
    <source>
        <dbReference type="EMBL" id="SDC36182.1"/>
    </source>
</evidence>
<protein>
    <submittedName>
        <fullName evidence="12">Assimilatory nitrate reductase catalytic subunit</fullName>
    </submittedName>
</protein>
<dbReference type="SUPFAM" id="SSF53706">
    <property type="entry name" value="Formate dehydrogenase/DMSO reductase, domains 1-3"/>
    <property type="match status" value="1"/>
</dbReference>
<dbReference type="GO" id="GO:1990204">
    <property type="term" value="C:oxidoreductase complex"/>
    <property type="evidence" value="ECO:0007669"/>
    <property type="project" value="UniProtKB-ARBA"/>
</dbReference>
<keyword evidence="6" id="KW-0479">Metal-binding</keyword>
<dbReference type="PROSITE" id="PS51669">
    <property type="entry name" value="4FE4S_MOW_BIS_MGD"/>
    <property type="match status" value="1"/>
</dbReference>
<dbReference type="Gene3D" id="1.10.10.1100">
    <property type="entry name" value="BFD-like [2Fe-2S]-binding domain"/>
    <property type="match status" value="1"/>
</dbReference>
<dbReference type="InterPro" id="IPR006656">
    <property type="entry name" value="Mopterin_OxRdtase"/>
</dbReference>
<dbReference type="EMBL" id="FMYK01000004">
    <property type="protein sequence ID" value="SDC36182.1"/>
    <property type="molecule type" value="Genomic_DNA"/>
</dbReference>